<dbReference type="InterPro" id="IPR052562">
    <property type="entry name" value="Ketohexokinase-related"/>
</dbReference>
<organism evidence="4 5">
    <name type="scientific">Candidatus Magnetominusculus xianensis</name>
    <dbReference type="NCBI Taxonomy" id="1748249"/>
    <lineage>
        <taxon>Bacteria</taxon>
        <taxon>Pseudomonadati</taxon>
        <taxon>Nitrospirota</taxon>
        <taxon>Nitrospiria</taxon>
        <taxon>Nitrospirales</taxon>
        <taxon>Nitrospiraceae</taxon>
        <taxon>Candidatus Magnetominusculus</taxon>
    </lineage>
</organism>
<evidence type="ECO:0000256" key="1">
    <source>
        <dbReference type="ARBA" id="ARBA00022679"/>
    </source>
</evidence>
<proteinExistence type="predicted"/>
<evidence type="ECO:0000259" key="3">
    <source>
        <dbReference type="Pfam" id="PF00294"/>
    </source>
</evidence>
<dbReference type="Pfam" id="PF00294">
    <property type="entry name" value="PfkB"/>
    <property type="match status" value="1"/>
</dbReference>
<keyword evidence="1 4" id="KW-0808">Transferase</keyword>
<dbReference type="Proteomes" id="UP000060487">
    <property type="component" value="Unassembled WGS sequence"/>
</dbReference>
<accession>A0ABR5SHE1</accession>
<evidence type="ECO:0000313" key="5">
    <source>
        <dbReference type="Proteomes" id="UP000060487"/>
    </source>
</evidence>
<evidence type="ECO:0000256" key="2">
    <source>
        <dbReference type="ARBA" id="ARBA00022777"/>
    </source>
</evidence>
<dbReference type="InterPro" id="IPR002139">
    <property type="entry name" value="Ribo/fructo_kinase"/>
</dbReference>
<dbReference type="PANTHER" id="PTHR42774:SF3">
    <property type="entry name" value="KETOHEXOKINASE"/>
    <property type="match status" value="1"/>
</dbReference>
<gene>
    <name evidence="4" type="primary">rbsK</name>
    <name evidence="4" type="ORF">ASN18_0930</name>
</gene>
<dbReference type="EMBL" id="LNQR01000032">
    <property type="protein sequence ID" value="KWT91106.1"/>
    <property type="molecule type" value="Genomic_DNA"/>
</dbReference>
<dbReference type="RefSeq" id="WP_085051513.1">
    <property type="nucleotide sequence ID" value="NZ_LNQR01000032.1"/>
</dbReference>
<dbReference type="InterPro" id="IPR029056">
    <property type="entry name" value="Ribokinase-like"/>
</dbReference>
<sequence>MNKYSLAAGLGQCSLDYLSFVDTFPVEDTKCEVSPWIIEGGGPVATALVTLSRLGVNTRFMGLVGDDEAGGKIKHGLIAEGVDISHMLTEKGGSSQTACIIINKKTAGRTIFWSRSLKGECTVTEAFLKDANILHLDGLMEDASINAAEMAKSLGIPVMLDAGSVRSKTHELIPLCDYVVCSEKFSEKYASSHNKTLSQLTASGVRFASVTLGSKGSLTMIDDRTFYHPAYDIRAVDTTGAGDVFHGGCLYGLLNNWPHEEIIRFATAAAAMKCLKTGGRAGIPRISEIGEFMSAMPLMGINGLAEFHKI</sequence>
<dbReference type="SUPFAM" id="SSF53613">
    <property type="entry name" value="Ribokinase-like"/>
    <property type="match status" value="1"/>
</dbReference>
<dbReference type="EC" id="2.7.1.15" evidence="4"/>
<comment type="caution">
    <text evidence="4">The sequence shown here is derived from an EMBL/GenBank/DDBJ whole genome shotgun (WGS) entry which is preliminary data.</text>
</comment>
<dbReference type="GO" id="GO:0004747">
    <property type="term" value="F:ribokinase activity"/>
    <property type="evidence" value="ECO:0007669"/>
    <property type="project" value="UniProtKB-EC"/>
</dbReference>
<dbReference type="PANTHER" id="PTHR42774">
    <property type="entry name" value="PHOSPHOTRANSFERASE SYSTEM TRANSPORT PROTEIN"/>
    <property type="match status" value="1"/>
</dbReference>
<dbReference type="PRINTS" id="PR00990">
    <property type="entry name" value="RIBOKINASE"/>
</dbReference>
<dbReference type="Gene3D" id="3.40.1190.20">
    <property type="match status" value="1"/>
</dbReference>
<name>A0ABR5SHE1_9BACT</name>
<keyword evidence="2" id="KW-0418">Kinase</keyword>
<keyword evidence="5" id="KW-1185">Reference proteome</keyword>
<reference evidence="4 5" key="1">
    <citation type="submission" date="2015-11" db="EMBL/GenBank/DDBJ databases">
        <authorList>
            <person name="Lin W."/>
        </authorList>
    </citation>
    <scope>NUCLEOTIDE SEQUENCE [LARGE SCALE GENOMIC DNA]</scope>
    <source>
        <strain evidence="4 5">HCH-1</strain>
    </source>
</reference>
<protein>
    <submittedName>
        <fullName evidence="4">Ribokinase</fullName>
        <ecNumber evidence="4">2.7.1.15</ecNumber>
    </submittedName>
</protein>
<dbReference type="InterPro" id="IPR011611">
    <property type="entry name" value="PfkB_dom"/>
</dbReference>
<evidence type="ECO:0000313" key="4">
    <source>
        <dbReference type="EMBL" id="KWT91106.1"/>
    </source>
</evidence>
<feature type="domain" description="Carbohydrate kinase PfkB" evidence="3">
    <location>
        <begin position="11"/>
        <end position="284"/>
    </location>
</feature>